<keyword evidence="1" id="KW-0812">Transmembrane</keyword>
<evidence type="ECO:0000313" key="2">
    <source>
        <dbReference type="EMBL" id="MEA1080061.1"/>
    </source>
</evidence>
<name>A0ABU5NW99_9GAMM</name>
<feature type="transmembrane region" description="Helical" evidence="1">
    <location>
        <begin position="12"/>
        <end position="37"/>
    </location>
</feature>
<evidence type="ECO:0000313" key="3">
    <source>
        <dbReference type="Proteomes" id="UP001305746"/>
    </source>
</evidence>
<reference evidence="2 3" key="1">
    <citation type="submission" date="2023-12" db="EMBL/GenBank/DDBJ databases">
        <title>Marinobacter qingdaonensis sp. nov., isolated from the intertidal sediment of Qingdao, PR China.</title>
        <authorList>
            <person name="Li Y."/>
        </authorList>
    </citation>
    <scope>NUCLEOTIDE SEQUENCE [LARGE SCALE GENOMIC DNA]</scope>
    <source>
        <strain evidence="2 3">ASW11-75</strain>
    </source>
</reference>
<comment type="caution">
    <text evidence="2">The sequence shown here is derived from an EMBL/GenBank/DDBJ whole genome shotgun (WGS) entry which is preliminary data.</text>
</comment>
<gene>
    <name evidence="2" type="ORF">U5822_05240</name>
</gene>
<dbReference type="InterPro" id="IPR008023">
    <property type="entry name" value="DUF748"/>
</dbReference>
<dbReference type="RefSeq" id="WP_322854576.1">
    <property type="nucleotide sequence ID" value="NZ_JAYDCJ010000003.1"/>
</dbReference>
<proteinExistence type="predicted"/>
<dbReference type="EMBL" id="JAYDCJ010000003">
    <property type="protein sequence ID" value="MEA1080061.1"/>
    <property type="molecule type" value="Genomic_DNA"/>
</dbReference>
<dbReference type="Pfam" id="PF05359">
    <property type="entry name" value="DUF748"/>
    <property type="match status" value="1"/>
</dbReference>
<accession>A0ABU5NW99</accession>
<dbReference type="PANTHER" id="PTHR30441">
    <property type="entry name" value="DUF748 DOMAIN-CONTAINING PROTEIN"/>
    <property type="match status" value="1"/>
</dbReference>
<keyword evidence="1" id="KW-0472">Membrane</keyword>
<protein>
    <submittedName>
        <fullName evidence="2">DUF748 domain-containing protein</fullName>
    </submittedName>
</protein>
<sequence>MAQSRHPSRLARFLLFSLLLFVVLYGVAGFLVLPWWLERNLPEQLAERMGWQAEVEGVSVNPFILAVEAEGLSAQDGDGEPVLRFDRLMVDLNALQLVRGIIGFEAIRLEEPFVRLDLLESDGLNLMRDWQAHNPDSGQAAQSDPTSAPPRFYFGQIDVQGGELLLRDFRAEQPAEFRVTPLDLNLNDLATWSRDEDASDYSLQAAIGDESIEWQGQLSIAPLYSRGTISVTGVGFETLEHFLSPYLPYDLRAGQVSLSSEYELQAGDFLLLATRNGSLTFDGLALAVDEDSEAAQLNSGTLAVEQIEFDLGARELVLGPVTLEGLELSVARNESGVIDWLAPLSADSAETPAEDRDAGSARPLRWSVAGIELTGGRLRWQDRQPEQAADLALEQLSLSVGELSHYLEEPVNYRLQATLASGGQLALDGQLTPLPFTLEAAVSGSEVALAAFEPYLKEVANLNLVAGTLALDGNLDLDSQTTPLTGTFSGTAELAGLGLRLPGMSDRLVAWQTLRLAPIEYNVHPARLEIGTVTLTQPQVNVVRNADGVHNLARVVPSTSAGGAADAQPADADDGTDPGFIFRIEQLLLEQGALAYTDRTTEPVFTTTFDRLSGTVTGISNIQPQQGQVNISGRVGEVASVKFSGTLGALGTDDNSQLKLELNDLSLPELAPYFGRYIGYSVDSGKLDLDMDYEIAGTRLDAQNLVVMDRLQLGPKVSSDQAIDVPVALGLALLRDRDGVIEVELPISGDLSDPEFSVSRLVMRAFGNLLVKAASSPFSMMGSIADLAGLSTEELGQVSFKPGSTQLADGEADKLAALADGLLDRPDLLLSVRGGVAPEADGLALLRQELTAGGTRALPDAEWQQARQAYLNGERSLSPEALNNLASARGVTVRRVLQETHEVPAKQLFLLDPSRAAEVNERGEVTVQFNLNVR</sequence>
<organism evidence="2 3">
    <name type="scientific">Marinobacter qingdaonensis</name>
    <dbReference type="NCBI Taxonomy" id="3108486"/>
    <lineage>
        <taxon>Bacteria</taxon>
        <taxon>Pseudomonadati</taxon>
        <taxon>Pseudomonadota</taxon>
        <taxon>Gammaproteobacteria</taxon>
        <taxon>Pseudomonadales</taxon>
        <taxon>Marinobacteraceae</taxon>
        <taxon>Marinobacter</taxon>
    </lineage>
</organism>
<dbReference type="Proteomes" id="UP001305746">
    <property type="component" value="Unassembled WGS sequence"/>
</dbReference>
<keyword evidence="3" id="KW-1185">Reference proteome</keyword>
<dbReference type="InterPro" id="IPR052894">
    <property type="entry name" value="AsmA-related"/>
</dbReference>
<keyword evidence="1" id="KW-1133">Transmembrane helix</keyword>
<evidence type="ECO:0000256" key="1">
    <source>
        <dbReference type="SAM" id="Phobius"/>
    </source>
</evidence>
<dbReference type="PANTHER" id="PTHR30441:SF8">
    <property type="entry name" value="DUF748 DOMAIN-CONTAINING PROTEIN"/>
    <property type="match status" value="1"/>
</dbReference>